<evidence type="ECO:0000313" key="2">
    <source>
        <dbReference type="Proteomes" id="UP000014071"/>
    </source>
</evidence>
<gene>
    <name evidence="1" type="ORF">PHSY_004713</name>
</gene>
<evidence type="ECO:0000313" key="1">
    <source>
        <dbReference type="EMBL" id="GAC97128.1"/>
    </source>
</evidence>
<dbReference type="HOGENOM" id="CLU_2264900_0_0_1"/>
<accession>R9P6U6</accession>
<reference evidence="2" key="1">
    <citation type="journal article" date="2013" name="Genome Announc.">
        <title>Draft genome sequence of the basidiomycetous yeast-like fungus Pseudozyma hubeiensis SY62, which produces an abundant amount of the biosurfactant mannosylerythritol lipids.</title>
        <authorList>
            <person name="Konishi M."/>
            <person name="Hatada Y."/>
            <person name="Horiuchi J."/>
        </authorList>
    </citation>
    <scope>NUCLEOTIDE SEQUENCE [LARGE SCALE GENOMIC DNA]</scope>
    <source>
        <strain evidence="2">SY62</strain>
    </source>
</reference>
<protein>
    <submittedName>
        <fullName evidence="1">Uncharacterized protein</fullName>
    </submittedName>
</protein>
<dbReference type="AlphaFoldDB" id="R9P6U6"/>
<keyword evidence="2" id="KW-1185">Reference proteome</keyword>
<dbReference type="GeneID" id="24109994"/>
<dbReference type="Proteomes" id="UP000014071">
    <property type="component" value="Unassembled WGS sequence"/>
</dbReference>
<name>R9P6U6_PSEHS</name>
<organism evidence="1 2">
    <name type="scientific">Pseudozyma hubeiensis (strain SY62)</name>
    <name type="common">Yeast</name>
    <dbReference type="NCBI Taxonomy" id="1305764"/>
    <lineage>
        <taxon>Eukaryota</taxon>
        <taxon>Fungi</taxon>
        <taxon>Dikarya</taxon>
        <taxon>Basidiomycota</taxon>
        <taxon>Ustilaginomycotina</taxon>
        <taxon>Ustilaginomycetes</taxon>
        <taxon>Ustilaginales</taxon>
        <taxon>Ustilaginaceae</taxon>
        <taxon>Pseudozyma</taxon>
    </lineage>
</organism>
<sequence>MTPLNSIFERHEKNIIRSETIATESESETVQSVHANVLITSEEAFPNSAMTQDNRERPMTLASRKDDKCQYLWFQKFGNGMWRFCIKIKALYSLRLDLIRKPG</sequence>
<proteinExistence type="predicted"/>
<dbReference type="RefSeq" id="XP_012190715.1">
    <property type="nucleotide sequence ID" value="XM_012335325.1"/>
</dbReference>
<dbReference type="EMBL" id="DF238808">
    <property type="protein sequence ID" value="GAC97128.1"/>
    <property type="molecule type" value="Genomic_DNA"/>
</dbReference>